<evidence type="ECO:0000259" key="5">
    <source>
        <dbReference type="PROSITE" id="PS50835"/>
    </source>
</evidence>
<dbReference type="PROSITE" id="PS50835">
    <property type="entry name" value="IG_LIKE"/>
    <property type="match status" value="1"/>
</dbReference>
<feature type="domain" description="Ig-like" evidence="5">
    <location>
        <begin position="88"/>
        <end position="165"/>
    </location>
</feature>
<keyword evidence="2" id="KW-0963">Cytoplasm</keyword>
<gene>
    <name evidence="6" type="ORF">M9458_017812</name>
</gene>
<keyword evidence="7" id="KW-1185">Reference proteome</keyword>
<dbReference type="InterPro" id="IPR052385">
    <property type="entry name" value="Obscurin/Obscurin-like_Reg"/>
</dbReference>
<accession>A0ABD0QIT0</accession>
<keyword evidence="3" id="KW-0597">Phosphoprotein</keyword>
<dbReference type="GO" id="GO:0005737">
    <property type="term" value="C:cytoplasm"/>
    <property type="evidence" value="ECO:0007669"/>
    <property type="project" value="UniProtKB-SubCell"/>
</dbReference>
<comment type="subcellular location">
    <subcellularLocation>
        <location evidence="1">Cytoplasm</location>
    </subcellularLocation>
</comment>
<dbReference type="PANTHER" id="PTHR35971:SF5">
    <property type="entry name" value="OBSCURIN LIKE CYTOSKELETAL ADAPTOR 1"/>
    <property type="match status" value="1"/>
</dbReference>
<dbReference type="Gene3D" id="2.60.40.10">
    <property type="entry name" value="Immunoglobulins"/>
    <property type="match status" value="2"/>
</dbReference>
<name>A0ABD0QIT0_CIRMR</name>
<keyword evidence="4" id="KW-1015">Disulfide bond</keyword>
<protein>
    <recommendedName>
        <fullName evidence="5">Ig-like domain-containing protein</fullName>
    </recommendedName>
</protein>
<sequence>IVKGLRDLTVTAGESAHFVCELSHENILDGVWWLGSIVLQENEMNQMTICGREHHLVLTMTTTEETGVVSFVVGNEKTSARLRVNSKPKEERLKDMTIFEGDSATLSCVTSDTCTPVTWKRNNVTLLPGEKYEPLKHGKRNVLLIHKVRKEDAGIYIVVLLSQSK</sequence>
<evidence type="ECO:0000256" key="1">
    <source>
        <dbReference type="ARBA" id="ARBA00004496"/>
    </source>
</evidence>
<dbReference type="SMART" id="SM00409">
    <property type="entry name" value="IG"/>
    <property type="match status" value="2"/>
</dbReference>
<dbReference type="EMBL" id="JAMKFB020000008">
    <property type="protein sequence ID" value="KAL0186142.1"/>
    <property type="molecule type" value="Genomic_DNA"/>
</dbReference>
<proteinExistence type="predicted"/>
<dbReference type="InterPro" id="IPR013098">
    <property type="entry name" value="Ig_I-set"/>
</dbReference>
<comment type="caution">
    <text evidence="6">The sequence shown here is derived from an EMBL/GenBank/DDBJ whole genome shotgun (WGS) entry which is preliminary data.</text>
</comment>
<evidence type="ECO:0000313" key="7">
    <source>
        <dbReference type="Proteomes" id="UP001529510"/>
    </source>
</evidence>
<reference evidence="6 7" key="1">
    <citation type="submission" date="2024-05" db="EMBL/GenBank/DDBJ databases">
        <title>Genome sequencing and assembly of Indian major carp, Cirrhinus mrigala (Hamilton, 1822).</title>
        <authorList>
            <person name="Mohindra V."/>
            <person name="Chowdhury L.M."/>
            <person name="Lal K."/>
            <person name="Jena J.K."/>
        </authorList>
    </citation>
    <scope>NUCLEOTIDE SEQUENCE [LARGE SCALE GENOMIC DNA]</scope>
    <source>
        <strain evidence="6">CM1030</strain>
        <tissue evidence="6">Blood</tissue>
    </source>
</reference>
<dbReference type="InterPro" id="IPR013783">
    <property type="entry name" value="Ig-like_fold"/>
</dbReference>
<evidence type="ECO:0000256" key="2">
    <source>
        <dbReference type="ARBA" id="ARBA00022490"/>
    </source>
</evidence>
<evidence type="ECO:0000256" key="3">
    <source>
        <dbReference type="ARBA" id="ARBA00022553"/>
    </source>
</evidence>
<feature type="non-terminal residue" evidence="6">
    <location>
        <position position="1"/>
    </location>
</feature>
<dbReference type="SUPFAM" id="SSF48726">
    <property type="entry name" value="Immunoglobulin"/>
    <property type="match status" value="2"/>
</dbReference>
<feature type="non-terminal residue" evidence="6">
    <location>
        <position position="165"/>
    </location>
</feature>
<organism evidence="6 7">
    <name type="scientific">Cirrhinus mrigala</name>
    <name type="common">Mrigala</name>
    <dbReference type="NCBI Taxonomy" id="683832"/>
    <lineage>
        <taxon>Eukaryota</taxon>
        <taxon>Metazoa</taxon>
        <taxon>Chordata</taxon>
        <taxon>Craniata</taxon>
        <taxon>Vertebrata</taxon>
        <taxon>Euteleostomi</taxon>
        <taxon>Actinopterygii</taxon>
        <taxon>Neopterygii</taxon>
        <taxon>Teleostei</taxon>
        <taxon>Ostariophysi</taxon>
        <taxon>Cypriniformes</taxon>
        <taxon>Cyprinidae</taxon>
        <taxon>Labeoninae</taxon>
        <taxon>Labeonini</taxon>
        <taxon>Cirrhinus</taxon>
    </lineage>
</organism>
<dbReference type="InterPro" id="IPR003599">
    <property type="entry name" value="Ig_sub"/>
</dbReference>
<dbReference type="Pfam" id="PF07679">
    <property type="entry name" value="I-set"/>
    <property type="match status" value="1"/>
</dbReference>
<evidence type="ECO:0000256" key="4">
    <source>
        <dbReference type="ARBA" id="ARBA00023157"/>
    </source>
</evidence>
<evidence type="ECO:0000313" key="6">
    <source>
        <dbReference type="EMBL" id="KAL0186142.1"/>
    </source>
</evidence>
<dbReference type="Proteomes" id="UP001529510">
    <property type="component" value="Unassembled WGS sequence"/>
</dbReference>
<dbReference type="InterPro" id="IPR007110">
    <property type="entry name" value="Ig-like_dom"/>
</dbReference>
<dbReference type="PANTHER" id="PTHR35971">
    <property type="entry name" value="SI:DKEY-31G6.6"/>
    <property type="match status" value="1"/>
</dbReference>
<dbReference type="InterPro" id="IPR036179">
    <property type="entry name" value="Ig-like_dom_sf"/>
</dbReference>
<dbReference type="AlphaFoldDB" id="A0ABD0QIT0"/>